<comment type="catalytic activity">
    <reaction evidence="17">
        <text>N(4)-{beta-D-GlcNAc-(1-&gt;2)-alpha-D-Man-(1-&gt;3)-[beta-D-GlcNAc-(1-&gt;2)-alpha-D-Man-(1-&gt;6)]-beta-D-Man-(1-&gt;4)-beta-D-GlcNAc-(1-&gt;4)-beta-D-GlcNAc}-L-asparaginyl-[protein] + GDP-beta-L-fucose = an N(4)-{beta-D-GlcNAc-(1-&gt;2)-alpha-D-Man-(1-&gt;3)-[beta-D-GlcNAc-(1-&gt;2)-alpha-D-Man-(1-&gt;6)]-beta-D-Man-(1-&gt;4)-beta-D-GlcNAc-(1-&gt;4)-[alpha-L-Fuc-(1-&gt;6)]-beta-D-GlcNAc}-L-asparaginyl-[protein] + GDP + H(+)</text>
        <dbReference type="Rhea" id="RHEA:12985"/>
        <dbReference type="Rhea" id="RHEA-COMP:13526"/>
        <dbReference type="Rhea" id="RHEA-COMP:13532"/>
        <dbReference type="ChEBI" id="CHEBI:15378"/>
        <dbReference type="ChEBI" id="CHEBI:57273"/>
        <dbReference type="ChEBI" id="CHEBI:58189"/>
        <dbReference type="ChEBI" id="CHEBI:60651"/>
        <dbReference type="ChEBI" id="CHEBI:137207"/>
        <dbReference type="EC" id="2.4.1.68"/>
    </reaction>
</comment>
<evidence type="ECO:0000256" key="2">
    <source>
        <dbReference type="ARBA" id="ARBA00004922"/>
    </source>
</evidence>
<organism evidence="22 23">
    <name type="scientific">Lingula anatina</name>
    <name type="common">Brachiopod</name>
    <name type="synonym">Lingula unguis</name>
    <dbReference type="NCBI Taxonomy" id="7574"/>
    <lineage>
        <taxon>Eukaryota</taxon>
        <taxon>Metazoa</taxon>
        <taxon>Spiralia</taxon>
        <taxon>Lophotrochozoa</taxon>
        <taxon>Brachiopoda</taxon>
        <taxon>Linguliformea</taxon>
        <taxon>Lingulata</taxon>
        <taxon>Lingulida</taxon>
        <taxon>Linguloidea</taxon>
        <taxon>Lingulidae</taxon>
        <taxon>Lingula</taxon>
    </lineage>
</organism>
<dbReference type="PANTHER" id="PTHR13132">
    <property type="entry name" value="ALPHA- 1,6 -FUCOSYLTRANSFERASE"/>
    <property type="match status" value="1"/>
</dbReference>
<dbReference type="InterPro" id="IPR027350">
    <property type="entry name" value="GT23_dom"/>
</dbReference>
<keyword evidence="12" id="KW-0472">Membrane</keyword>
<comment type="similarity">
    <text evidence="19">Belongs to the glycosyltransferase 23 family.</text>
</comment>
<evidence type="ECO:0000256" key="19">
    <source>
        <dbReference type="PROSITE-ProRule" id="PRU00992"/>
    </source>
</evidence>
<dbReference type="EC" id="2.4.1.68" evidence="3"/>
<dbReference type="STRING" id="7574.A0A1S3KHE4"/>
<evidence type="ECO:0000256" key="13">
    <source>
        <dbReference type="ARBA" id="ARBA00023157"/>
    </source>
</evidence>
<dbReference type="InParanoid" id="A0A1S3KHE4"/>
<evidence type="ECO:0000256" key="4">
    <source>
        <dbReference type="ARBA" id="ARBA00018201"/>
    </source>
</evidence>
<evidence type="ECO:0000256" key="7">
    <source>
        <dbReference type="ARBA" id="ARBA00022679"/>
    </source>
</evidence>
<dbReference type="Pfam" id="PF14604">
    <property type="entry name" value="SH3_9"/>
    <property type="match status" value="1"/>
</dbReference>
<evidence type="ECO:0000256" key="18">
    <source>
        <dbReference type="PROSITE-ProRule" id="PRU00192"/>
    </source>
</evidence>
<dbReference type="OrthoDB" id="6435034at2759"/>
<evidence type="ECO:0000256" key="17">
    <source>
        <dbReference type="ARBA" id="ARBA00093238"/>
    </source>
</evidence>
<evidence type="ECO:0000256" key="11">
    <source>
        <dbReference type="ARBA" id="ARBA00023034"/>
    </source>
</evidence>
<dbReference type="SMART" id="SM00326">
    <property type="entry name" value="SH3"/>
    <property type="match status" value="1"/>
</dbReference>
<dbReference type="Gene3D" id="3.40.50.11350">
    <property type="match status" value="1"/>
</dbReference>
<dbReference type="GeneID" id="106181991"/>
<dbReference type="GO" id="GO:0008424">
    <property type="term" value="F:glycoprotein 6-alpha-L-fucosyltransferase activity"/>
    <property type="evidence" value="ECO:0007669"/>
    <property type="project" value="UniProtKB-EC"/>
</dbReference>
<dbReference type="CDD" id="cd11300">
    <property type="entry name" value="Fut8_like"/>
    <property type="match status" value="1"/>
</dbReference>
<dbReference type="Proteomes" id="UP000085678">
    <property type="component" value="Unplaced"/>
</dbReference>
<dbReference type="InterPro" id="IPR045573">
    <property type="entry name" value="Fut8_N_cat"/>
</dbReference>
<evidence type="ECO:0000256" key="8">
    <source>
        <dbReference type="ARBA" id="ARBA00022692"/>
    </source>
</evidence>
<evidence type="ECO:0000256" key="5">
    <source>
        <dbReference type="ARBA" id="ARBA00022443"/>
    </source>
</evidence>
<dbReference type="PROSITE" id="PS50002">
    <property type="entry name" value="SH3"/>
    <property type="match status" value="1"/>
</dbReference>
<keyword evidence="11" id="KW-0333">Golgi apparatus</keyword>
<dbReference type="Pfam" id="PF19745">
    <property type="entry name" value="FUT8_N_cat"/>
    <property type="match status" value="1"/>
</dbReference>
<dbReference type="GO" id="GO:0032580">
    <property type="term" value="C:Golgi cisterna membrane"/>
    <property type="evidence" value="ECO:0007669"/>
    <property type="project" value="UniProtKB-SubCell"/>
</dbReference>
<dbReference type="InterPro" id="IPR001452">
    <property type="entry name" value="SH3_domain"/>
</dbReference>
<dbReference type="OMA" id="INSTHWH"/>
<evidence type="ECO:0000313" key="23">
    <source>
        <dbReference type="RefSeq" id="XP_013422050.1"/>
    </source>
</evidence>
<evidence type="ECO:0000256" key="14">
    <source>
        <dbReference type="ARBA" id="ARBA00030434"/>
    </source>
</evidence>
<dbReference type="PANTHER" id="PTHR13132:SF29">
    <property type="entry name" value="ALPHA-(1,6)-FUCOSYLTRANSFERASE"/>
    <property type="match status" value="1"/>
</dbReference>
<gene>
    <name evidence="23" type="primary">LOC106181991</name>
</gene>
<evidence type="ECO:0000256" key="1">
    <source>
        <dbReference type="ARBA" id="ARBA00004447"/>
    </source>
</evidence>
<dbReference type="AlphaFoldDB" id="A0A1S3KHE4"/>
<feature type="domain" description="SH3" evidence="20">
    <location>
        <begin position="232"/>
        <end position="292"/>
    </location>
</feature>
<evidence type="ECO:0000256" key="9">
    <source>
        <dbReference type="ARBA" id="ARBA00022968"/>
    </source>
</evidence>
<dbReference type="CDD" id="cd11792">
    <property type="entry name" value="SH3_Fut8"/>
    <property type="match status" value="1"/>
</dbReference>
<dbReference type="Gene3D" id="2.30.30.40">
    <property type="entry name" value="SH3 Domains"/>
    <property type="match status" value="1"/>
</dbReference>
<evidence type="ECO:0000256" key="12">
    <source>
        <dbReference type="ARBA" id="ARBA00023136"/>
    </source>
</evidence>
<keyword evidence="7 19" id="KW-0808">Transferase</keyword>
<keyword evidence="9" id="KW-0735">Signal-anchor</keyword>
<dbReference type="FunFam" id="2.30.30.40:FF:000070">
    <property type="entry name" value="Alpha-(1,6)-fucosyltransferase"/>
    <property type="match status" value="1"/>
</dbReference>
<dbReference type="RefSeq" id="XP_013422050.1">
    <property type="nucleotide sequence ID" value="XM_013566596.1"/>
</dbReference>
<dbReference type="SUPFAM" id="SSF50044">
    <property type="entry name" value="SH3-domain"/>
    <property type="match status" value="1"/>
</dbReference>
<keyword evidence="6 19" id="KW-0328">Glycosyltransferase</keyword>
<dbReference type="KEGG" id="lak:106181991"/>
<evidence type="ECO:0000256" key="6">
    <source>
        <dbReference type="ARBA" id="ARBA00022676"/>
    </source>
</evidence>
<proteinExistence type="inferred from homology"/>
<evidence type="ECO:0000256" key="10">
    <source>
        <dbReference type="ARBA" id="ARBA00022989"/>
    </source>
</evidence>
<sequence>MIKSQCISAENEIKDVQAVSLPIVDSIRPRPDQLPQSIPEDLAPRLTRFHGHPFVWWMGQVVKYLLRYQPELKQDLDNVQAKFGFKNPIVGIHVRRTDKVGTEAAFHSIEEYMFHVDEYYELLSRRQKIEKKRVYLASDDPGVLPEARSKFPNYEFVGDQDIAKSAGLGSRYSDMSLRGIIIDIHFLSMTDFLVCTFSSQVCRLAYEIMQTMHTDASTYFRSLDDVYYYGGQHGHNQIAIYAHSPRPGEIPLEPGDLVGIAGNHWDGYSKGENKRVSKTGLYPSYKVKEKIEIAKFPTYPEADKNT</sequence>
<evidence type="ECO:0000256" key="3">
    <source>
        <dbReference type="ARBA" id="ARBA00012660"/>
    </source>
</evidence>
<dbReference type="InterPro" id="IPR035653">
    <property type="entry name" value="Fut8_SH3"/>
</dbReference>
<evidence type="ECO:0000313" key="22">
    <source>
        <dbReference type="Proteomes" id="UP000085678"/>
    </source>
</evidence>
<keyword evidence="22" id="KW-1185">Reference proteome</keyword>
<dbReference type="GO" id="GO:0006487">
    <property type="term" value="P:protein N-linked glycosylation"/>
    <property type="evidence" value="ECO:0007669"/>
    <property type="project" value="TreeGrafter"/>
</dbReference>
<evidence type="ECO:0000256" key="15">
    <source>
        <dbReference type="ARBA" id="ARBA00030648"/>
    </source>
</evidence>
<name>A0A1S3KHE4_LINAN</name>
<dbReference type="InterPro" id="IPR036028">
    <property type="entry name" value="SH3-like_dom_sf"/>
</dbReference>
<evidence type="ECO:0000259" key="20">
    <source>
        <dbReference type="PROSITE" id="PS50002"/>
    </source>
</evidence>
<accession>A0A1S3KHE4</accession>
<dbReference type="FunFam" id="3.40.50.11350:FF:000001">
    <property type="entry name" value="Alpha-(1,6)-fucosyltransferase"/>
    <property type="match status" value="1"/>
</dbReference>
<evidence type="ECO:0000256" key="16">
    <source>
        <dbReference type="ARBA" id="ARBA00032208"/>
    </source>
</evidence>
<keyword evidence="8" id="KW-0812">Transmembrane</keyword>
<evidence type="ECO:0000259" key="21">
    <source>
        <dbReference type="PROSITE" id="PS51659"/>
    </source>
</evidence>
<comment type="pathway">
    <text evidence="2">Protein modification; protein glycosylation.</text>
</comment>
<feature type="region of interest" description="Important for donor substrate binding" evidence="19">
    <location>
        <begin position="95"/>
        <end position="96"/>
    </location>
</feature>
<keyword evidence="10" id="KW-1133">Transmembrane helix</keyword>
<reference evidence="23" key="1">
    <citation type="submission" date="2025-08" db="UniProtKB">
        <authorList>
            <consortium name="RefSeq"/>
        </authorList>
    </citation>
    <scope>IDENTIFICATION</scope>
    <source>
        <tissue evidence="23">Gonads</tissue>
    </source>
</reference>
<protein>
    <recommendedName>
        <fullName evidence="4">Alpha-(1,6)-fucosyltransferase</fullName>
        <ecNumber evidence="3">2.4.1.68</ecNumber>
    </recommendedName>
    <alternativeName>
        <fullName evidence="14">GDP-L-Fuc:N-acetyl-beta-D-glucosaminide alpha1,6-fucosyltransferase</fullName>
    </alternativeName>
    <alternativeName>
        <fullName evidence="16">GDP-fucose--glycoprotein fucosyltransferase</fullName>
    </alternativeName>
    <alternativeName>
        <fullName evidence="15">Glycoprotein 6-alpha-L-fucosyltransferase</fullName>
    </alternativeName>
</protein>
<dbReference type="PROSITE" id="PS51659">
    <property type="entry name" value="GT23"/>
    <property type="match status" value="1"/>
</dbReference>
<keyword evidence="5 18" id="KW-0728">SH3 domain</keyword>
<keyword evidence="13" id="KW-1015">Disulfide bond</keyword>
<comment type="subcellular location">
    <subcellularLocation>
        <location evidence="1">Golgi apparatus</location>
        <location evidence="1">Golgi stack membrane</location>
        <topology evidence="1">Single-pass type II membrane protein</topology>
    </subcellularLocation>
</comment>
<feature type="domain" description="GT23" evidence="21">
    <location>
        <begin position="1"/>
        <end position="223"/>
    </location>
</feature>